<sequence>EEEWEKARSLCSILEPFYECTLKMSSNFYPTINSTLFSILDIRTHLFKMKSHLDIFVREISLPMIKKFNKYWKNNSLLHIIICILDPRYKLQFISFYYHKKEGYELDYVEEKVQEIRASFESIYLNNYSLSAVERYSTSIESSIACTNNNKDRIDDYYEYMMKKNQASRPDTLYEVRRYLDEPVA</sequence>
<dbReference type="EMBL" id="CAJVQC010139490">
    <property type="protein sequence ID" value="CAG8843706.1"/>
    <property type="molecule type" value="Genomic_DNA"/>
</dbReference>
<protein>
    <submittedName>
        <fullName evidence="1">27600_t:CDS:1</fullName>
    </submittedName>
</protein>
<feature type="non-terminal residue" evidence="1">
    <location>
        <position position="185"/>
    </location>
</feature>
<feature type="non-terminal residue" evidence="1">
    <location>
        <position position="1"/>
    </location>
</feature>
<dbReference type="Proteomes" id="UP000789920">
    <property type="component" value="Unassembled WGS sequence"/>
</dbReference>
<reference evidence="1" key="1">
    <citation type="submission" date="2021-06" db="EMBL/GenBank/DDBJ databases">
        <authorList>
            <person name="Kallberg Y."/>
            <person name="Tangrot J."/>
            <person name="Rosling A."/>
        </authorList>
    </citation>
    <scope>NUCLEOTIDE SEQUENCE</scope>
    <source>
        <strain evidence="1">MA461A</strain>
    </source>
</reference>
<organism evidence="1 2">
    <name type="scientific">Racocetra persica</name>
    <dbReference type="NCBI Taxonomy" id="160502"/>
    <lineage>
        <taxon>Eukaryota</taxon>
        <taxon>Fungi</taxon>
        <taxon>Fungi incertae sedis</taxon>
        <taxon>Mucoromycota</taxon>
        <taxon>Glomeromycotina</taxon>
        <taxon>Glomeromycetes</taxon>
        <taxon>Diversisporales</taxon>
        <taxon>Gigasporaceae</taxon>
        <taxon>Racocetra</taxon>
    </lineage>
</organism>
<gene>
    <name evidence="1" type="ORF">RPERSI_LOCUS32885</name>
</gene>
<keyword evidence="2" id="KW-1185">Reference proteome</keyword>
<name>A0ACA9SM01_9GLOM</name>
<evidence type="ECO:0000313" key="1">
    <source>
        <dbReference type="EMBL" id="CAG8843706.1"/>
    </source>
</evidence>
<accession>A0ACA9SM01</accession>
<evidence type="ECO:0000313" key="2">
    <source>
        <dbReference type="Proteomes" id="UP000789920"/>
    </source>
</evidence>
<proteinExistence type="predicted"/>
<comment type="caution">
    <text evidence="1">The sequence shown here is derived from an EMBL/GenBank/DDBJ whole genome shotgun (WGS) entry which is preliminary data.</text>
</comment>